<dbReference type="GO" id="GO:0097163">
    <property type="term" value="F:sulfur carrier activity"/>
    <property type="evidence" value="ECO:0007669"/>
    <property type="project" value="UniProtKB-UniRule"/>
</dbReference>
<keyword evidence="4" id="KW-0808">Transferase</keyword>
<dbReference type="Proteomes" id="UP000559404">
    <property type="component" value="Unassembled WGS sequence"/>
</dbReference>
<dbReference type="GO" id="GO:0016783">
    <property type="term" value="F:sulfurtransferase activity"/>
    <property type="evidence" value="ECO:0007669"/>
    <property type="project" value="InterPro"/>
</dbReference>
<evidence type="ECO:0000256" key="2">
    <source>
        <dbReference type="ARBA" id="ARBA00023150"/>
    </source>
</evidence>
<dbReference type="InterPro" id="IPR003786">
    <property type="entry name" value="FdhD"/>
</dbReference>
<organism evidence="4 5">
    <name type="scientific">Stappia taiwanensis</name>
    <dbReference type="NCBI Taxonomy" id="992267"/>
    <lineage>
        <taxon>Bacteria</taxon>
        <taxon>Pseudomonadati</taxon>
        <taxon>Pseudomonadota</taxon>
        <taxon>Alphaproteobacteria</taxon>
        <taxon>Hyphomicrobiales</taxon>
        <taxon>Stappiaceae</taxon>
        <taxon>Stappia</taxon>
    </lineage>
</organism>
<keyword evidence="5" id="KW-1185">Reference proteome</keyword>
<protein>
    <recommendedName>
        <fullName evidence="3">Sulfur carrier protein FdhD</fullName>
    </recommendedName>
</protein>
<comment type="caution">
    <text evidence="3">Lacks conserved residue(s) required for the propagation of feature annotation.</text>
</comment>
<reference evidence="4 5" key="1">
    <citation type="submission" date="2020-07" db="EMBL/GenBank/DDBJ databases">
        <authorList>
            <person name="Li M."/>
        </authorList>
    </citation>
    <scope>NUCLEOTIDE SEQUENCE [LARGE SCALE GENOMIC DNA]</scope>
    <source>
        <strain evidence="4 5">DSM 23284</strain>
    </source>
</reference>
<proteinExistence type="inferred from homology"/>
<dbReference type="AlphaFoldDB" id="A0A838XSL1"/>
<keyword evidence="1 3" id="KW-0963">Cytoplasm</keyword>
<dbReference type="Gene3D" id="3.10.20.10">
    <property type="match status" value="1"/>
</dbReference>
<comment type="function">
    <text evidence="3">Required for formate dehydrogenase (FDH) activity. Acts as a sulfur carrier protein that transfers sulfur from IscS to the molybdenum cofactor prior to its insertion into FDH.</text>
</comment>
<dbReference type="SUPFAM" id="SSF53927">
    <property type="entry name" value="Cytidine deaminase-like"/>
    <property type="match status" value="1"/>
</dbReference>
<dbReference type="PANTHER" id="PTHR30592">
    <property type="entry name" value="FORMATE DEHYDROGENASE"/>
    <property type="match status" value="1"/>
</dbReference>
<dbReference type="RefSeq" id="WP_181761601.1">
    <property type="nucleotide sequence ID" value="NZ_BMCR01000001.1"/>
</dbReference>
<dbReference type="Gene3D" id="3.40.140.10">
    <property type="entry name" value="Cytidine Deaminase, domain 2"/>
    <property type="match status" value="1"/>
</dbReference>
<name>A0A838XSL1_9HYPH</name>
<evidence type="ECO:0000313" key="5">
    <source>
        <dbReference type="Proteomes" id="UP000559404"/>
    </source>
</evidence>
<feature type="active site" description="Cysteine persulfide intermediate" evidence="3">
    <location>
        <position position="108"/>
    </location>
</feature>
<dbReference type="GO" id="GO:0005737">
    <property type="term" value="C:cytoplasm"/>
    <property type="evidence" value="ECO:0007669"/>
    <property type="project" value="UniProtKB-SubCell"/>
</dbReference>
<dbReference type="GO" id="GO:0006777">
    <property type="term" value="P:Mo-molybdopterin cofactor biosynthetic process"/>
    <property type="evidence" value="ECO:0007669"/>
    <property type="project" value="UniProtKB-UniRule"/>
</dbReference>
<accession>A0A838XSL1</accession>
<comment type="subcellular location">
    <subcellularLocation>
        <location evidence="3">Cytoplasm</location>
    </subcellularLocation>
</comment>
<evidence type="ECO:0000256" key="1">
    <source>
        <dbReference type="ARBA" id="ARBA00022490"/>
    </source>
</evidence>
<reference evidence="4 5" key="2">
    <citation type="submission" date="2020-08" db="EMBL/GenBank/DDBJ databases">
        <title>Stappia taiwanensis sp. nov., isolated from a coastal thermal spring.</title>
        <authorList>
            <person name="Kampfer P."/>
        </authorList>
    </citation>
    <scope>NUCLEOTIDE SEQUENCE [LARGE SCALE GENOMIC DNA]</scope>
    <source>
        <strain evidence="4 5">DSM 23284</strain>
    </source>
</reference>
<gene>
    <name evidence="3 4" type="primary">fdhD</name>
    <name evidence="4" type="ORF">H1W37_17225</name>
</gene>
<dbReference type="HAMAP" id="MF_00187">
    <property type="entry name" value="FdhD"/>
    <property type="match status" value="1"/>
</dbReference>
<evidence type="ECO:0000256" key="3">
    <source>
        <dbReference type="HAMAP-Rule" id="MF_00187"/>
    </source>
</evidence>
<comment type="caution">
    <text evidence="4">The sequence shown here is derived from an EMBL/GenBank/DDBJ whole genome shotgun (WGS) entry which is preliminary data.</text>
</comment>
<dbReference type="EMBL" id="JACEON010000018">
    <property type="protein sequence ID" value="MBA4613405.1"/>
    <property type="molecule type" value="Genomic_DNA"/>
</dbReference>
<dbReference type="NCBIfam" id="TIGR00129">
    <property type="entry name" value="fdhD_narQ"/>
    <property type="match status" value="1"/>
</dbReference>
<keyword evidence="2 3" id="KW-0501">Molybdenum cofactor biosynthesis</keyword>
<sequence>MKPHRELSAISHAGGRFTASARALANEVAVAISYNGTSQAVLMATPSDLADLAIGFSLTEGIIAAADEIERIETVDCGRGLDLQLWLAGNAASRLAARRRSMAGPVGCGLCGIESLEEAMRATPQVTAETRFSAADVASAVEAITEAQALHRRTRSVHAAGCFSPRSGLVALREDVGRHNALDKLIGALTATGQQAAFAGGALVLTSRLSVELIQKAAIAGCGVLIAMSAPTALAVETADHARITLVASVREAGFEIYTHPERIIGGALPHVA</sequence>
<dbReference type="InterPro" id="IPR016193">
    <property type="entry name" value="Cytidine_deaminase-like"/>
</dbReference>
<dbReference type="PANTHER" id="PTHR30592:SF1">
    <property type="entry name" value="SULFUR CARRIER PROTEIN FDHD"/>
    <property type="match status" value="1"/>
</dbReference>
<evidence type="ECO:0000313" key="4">
    <source>
        <dbReference type="EMBL" id="MBA4613405.1"/>
    </source>
</evidence>
<dbReference type="PIRSF" id="PIRSF015626">
    <property type="entry name" value="FdhD"/>
    <property type="match status" value="1"/>
</dbReference>
<dbReference type="Pfam" id="PF02634">
    <property type="entry name" value="FdhD-NarQ"/>
    <property type="match status" value="1"/>
</dbReference>
<comment type="similarity">
    <text evidence="3">Belongs to the FdhD family.</text>
</comment>